<evidence type="ECO:0000313" key="3">
    <source>
        <dbReference type="EMBL" id="CEK49045.1"/>
    </source>
</evidence>
<dbReference type="Gene3D" id="3.40.50.920">
    <property type="match status" value="1"/>
</dbReference>
<dbReference type="PANTHER" id="PTHR43195:SF1">
    <property type="entry name" value="FI06132P-RELATED"/>
    <property type="match status" value="1"/>
</dbReference>
<dbReference type="EMBL" id="HACG01002180">
    <property type="protein sequence ID" value="CEK49045.1"/>
    <property type="molecule type" value="Transcribed_RNA"/>
</dbReference>
<evidence type="ECO:0000256" key="1">
    <source>
        <dbReference type="ARBA" id="ARBA00022679"/>
    </source>
</evidence>
<dbReference type="PANTHER" id="PTHR43195">
    <property type="entry name" value="TRANSKETOLASE"/>
    <property type="match status" value="1"/>
</dbReference>
<organism evidence="3">
    <name type="scientific">Arion vulgaris</name>
    <dbReference type="NCBI Taxonomy" id="1028688"/>
    <lineage>
        <taxon>Eukaryota</taxon>
        <taxon>Metazoa</taxon>
        <taxon>Spiralia</taxon>
        <taxon>Lophotrochozoa</taxon>
        <taxon>Mollusca</taxon>
        <taxon>Gastropoda</taxon>
        <taxon>Heterobranchia</taxon>
        <taxon>Euthyneura</taxon>
        <taxon>Panpulmonata</taxon>
        <taxon>Eupulmonata</taxon>
        <taxon>Stylommatophora</taxon>
        <taxon>Helicina</taxon>
        <taxon>Arionoidea</taxon>
        <taxon>Arionidae</taxon>
        <taxon>Arion</taxon>
    </lineage>
</organism>
<gene>
    <name evidence="3" type="primary">ORF6199</name>
</gene>
<proteinExistence type="predicted"/>
<dbReference type="InterPro" id="IPR051424">
    <property type="entry name" value="Transketolase-like"/>
</dbReference>
<name>A0A0B6Y0K7_9EUPU</name>
<evidence type="ECO:0000256" key="2">
    <source>
        <dbReference type="ARBA" id="ARBA00023052"/>
    </source>
</evidence>
<sequence length="71" mass="7493">MADVNLQSTCFFILGGLGEAVAGAVSHRPGITVKRLFVPEIPRSGKSEELMEKYGISSACIVKAVQNVLSA</sequence>
<dbReference type="GO" id="GO:0004802">
    <property type="term" value="F:transketolase activity"/>
    <property type="evidence" value="ECO:0007669"/>
    <property type="project" value="TreeGrafter"/>
</dbReference>
<keyword evidence="1" id="KW-0808">Transferase</keyword>
<evidence type="ECO:0008006" key="4">
    <source>
        <dbReference type="Google" id="ProtNLM"/>
    </source>
</evidence>
<dbReference type="AlphaFoldDB" id="A0A0B6Y0K7"/>
<dbReference type="SUPFAM" id="SSF52922">
    <property type="entry name" value="TK C-terminal domain-like"/>
    <property type="match status" value="1"/>
</dbReference>
<protein>
    <recommendedName>
        <fullName evidence="4">Transketolase C-terminal domain-containing protein</fullName>
    </recommendedName>
</protein>
<keyword evidence="2" id="KW-0786">Thiamine pyrophosphate</keyword>
<dbReference type="InterPro" id="IPR009014">
    <property type="entry name" value="Transketo_C/PFOR_II"/>
</dbReference>
<dbReference type="GO" id="GO:0030976">
    <property type="term" value="F:thiamine pyrophosphate binding"/>
    <property type="evidence" value="ECO:0007669"/>
    <property type="project" value="TreeGrafter"/>
</dbReference>
<reference evidence="3" key="1">
    <citation type="submission" date="2014-12" db="EMBL/GenBank/DDBJ databases">
        <title>Insight into the proteome of Arion vulgaris.</title>
        <authorList>
            <person name="Aradska J."/>
            <person name="Bulat T."/>
            <person name="Smidak R."/>
            <person name="Sarate P."/>
            <person name="Gangsoo J."/>
            <person name="Sialana F."/>
            <person name="Bilban M."/>
            <person name="Lubec G."/>
        </authorList>
    </citation>
    <scope>NUCLEOTIDE SEQUENCE</scope>
    <source>
        <tissue evidence="3">Skin</tissue>
    </source>
</reference>
<accession>A0A0B6Y0K7</accession>